<sequence length="85" mass="9187">MAVFFMAANSAAKRIAGGSKVGVMPESGSENAEESSRESVDGGPRLSLDGVEGFPMPEFNHRLSMCRSRKPTLETIKEEPVRSML</sequence>
<evidence type="ECO:0000256" key="1">
    <source>
        <dbReference type="SAM" id="MobiDB-lite"/>
    </source>
</evidence>
<accession>A0A2P2R4Q7</accession>
<proteinExistence type="predicted"/>
<feature type="region of interest" description="Disordered" evidence="1">
    <location>
        <begin position="20"/>
        <end position="52"/>
    </location>
</feature>
<evidence type="ECO:0000313" key="2">
    <source>
        <dbReference type="EMBL" id="MBX74188.1"/>
    </source>
</evidence>
<organism evidence="2">
    <name type="scientific">Rhizophora mucronata</name>
    <name type="common">Asiatic mangrove</name>
    <dbReference type="NCBI Taxonomy" id="61149"/>
    <lineage>
        <taxon>Eukaryota</taxon>
        <taxon>Viridiplantae</taxon>
        <taxon>Streptophyta</taxon>
        <taxon>Embryophyta</taxon>
        <taxon>Tracheophyta</taxon>
        <taxon>Spermatophyta</taxon>
        <taxon>Magnoliopsida</taxon>
        <taxon>eudicotyledons</taxon>
        <taxon>Gunneridae</taxon>
        <taxon>Pentapetalae</taxon>
        <taxon>rosids</taxon>
        <taxon>fabids</taxon>
        <taxon>Malpighiales</taxon>
        <taxon>Rhizophoraceae</taxon>
        <taxon>Rhizophora</taxon>
    </lineage>
</organism>
<reference evidence="2" key="1">
    <citation type="submission" date="2018-02" db="EMBL/GenBank/DDBJ databases">
        <title>Rhizophora mucronata_Transcriptome.</title>
        <authorList>
            <person name="Meera S.P."/>
            <person name="Sreeshan A."/>
            <person name="Augustine A."/>
        </authorList>
    </citation>
    <scope>NUCLEOTIDE SEQUENCE</scope>
    <source>
        <tissue evidence="2">Leaf</tissue>
    </source>
</reference>
<name>A0A2P2R4Q7_RHIMU</name>
<dbReference type="EMBL" id="GGEC01093704">
    <property type="protein sequence ID" value="MBX74188.1"/>
    <property type="molecule type" value="Transcribed_RNA"/>
</dbReference>
<dbReference type="AlphaFoldDB" id="A0A2P2R4Q7"/>
<protein>
    <submittedName>
        <fullName evidence="2">Uncharacterized protein</fullName>
    </submittedName>
</protein>